<name>X1RTP2_9ZZZZ</name>
<evidence type="ECO:0000313" key="1">
    <source>
        <dbReference type="EMBL" id="GAI66560.1"/>
    </source>
</evidence>
<reference evidence="1" key="1">
    <citation type="journal article" date="2014" name="Front. Microbiol.">
        <title>High frequency of phylogenetically diverse reductive dehalogenase-homologous genes in deep subseafloor sedimentary metagenomes.</title>
        <authorList>
            <person name="Kawai M."/>
            <person name="Futagami T."/>
            <person name="Toyoda A."/>
            <person name="Takaki Y."/>
            <person name="Nishi S."/>
            <person name="Hori S."/>
            <person name="Arai W."/>
            <person name="Tsubouchi T."/>
            <person name="Morono Y."/>
            <person name="Uchiyama I."/>
            <person name="Ito T."/>
            <person name="Fujiyama A."/>
            <person name="Inagaki F."/>
            <person name="Takami H."/>
        </authorList>
    </citation>
    <scope>NUCLEOTIDE SEQUENCE</scope>
    <source>
        <strain evidence="1">Expedition CK06-06</strain>
    </source>
</reference>
<organism evidence="1">
    <name type="scientific">marine sediment metagenome</name>
    <dbReference type="NCBI Taxonomy" id="412755"/>
    <lineage>
        <taxon>unclassified sequences</taxon>
        <taxon>metagenomes</taxon>
        <taxon>ecological metagenomes</taxon>
    </lineage>
</organism>
<protein>
    <submittedName>
        <fullName evidence="1">Uncharacterized protein</fullName>
    </submittedName>
</protein>
<feature type="non-terminal residue" evidence="1">
    <location>
        <position position="1"/>
    </location>
</feature>
<gene>
    <name evidence="1" type="ORF">S06H3_65224</name>
</gene>
<comment type="caution">
    <text evidence="1">The sequence shown here is derived from an EMBL/GenBank/DDBJ whole genome shotgun (WGS) entry which is preliminary data.</text>
</comment>
<proteinExistence type="predicted"/>
<dbReference type="EMBL" id="BARV01043831">
    <property type="protein sequence ID" value="GAI66560.1"/>
    <property type="molecule type" value="Genomic_DNA"/>
</dbReference>
<dbReference type="AlphaFoldDB" id="X1RTP2"/>
<sequence>GTNLLWSLPPTISVSGIYTGTANDTFKFTVSGAGSVGNGSLTLEVKDDSGAGSVIATLNIGSGYDATPLDIGNGIKISLSTDGDFGAGDNFEVKAWADTDT</sequence>
<feature type="non-terminal residue" evidence="1">
    <location>
        <position position="101"/>
    </location>
</feature>
<accession>X1RTP2</accession>